<comment type="caution">
    <text evidence="3">The sequence shown here is derived from an EMBL/GenBank/DDBJ whole genome shotgun (WGS) entry which is preliminary data.</text>
</comment>
<keyword evidence="1" id="KW-0732">Signal</keyword>
<organism evidence="3 4">
    <name type="scientific">Staphylotrichum longicolle</name>
    <dbReference type="NCBI Taxonomy" id="669026"/>
    <lineage>
        <taxon>Eukaryota</taxon>
        <taxon>Fungi</taxon>
        <taxon>Dikarya</taxon>
        <taxon>Ascomycota</taxon>
        <taxon>Pezizomycotina</taxon>
        <taxon>Sordariomycetes</taxon>
        <taxon>Sordariomycetidae</taxon>
        <taxon>Sordariales</taxon>
        <taxon>Chaetomiaceae</taxon>
        <taxon>Staphylotrichum</taxon>
    </lineage>
</organism>
<feature type="domain" description="DUF7136" evidence="2">
    <location>
        <begin position="31"/>
        <end position="217"/>
    </location>
</feature>
<evidence type="ECO:0000313" key="3">
    <source>
        <dbReference type="EMBL" id="KAG7284954.1"/>
    </source>
</evidence>
<evidence type="ECO:0000313" key="4">
    <source>
        <dbReference type="Proteomes" id="UP001197093"/>
    </source>
</evidence>
<protein>
    <recommendedName>
        <fullName evidence="2">DUF7136 domain-containing protein</fullName>
    </recommendedName>
</protein>
<dbReference type="Proteomes" id="UP001197093">
    <property type="component" value="Unassembled WGS sequence"/>
</dbReference>
<dbReference type="AlphaFoldDB" id="A0AAD4EPB7"/>
<dbReference type="Pfam" id="PF23584">
    <property type="entry name" value="DUF7136"/>
    <property type="match status" value="1"/>
</dbReference>
<sequence>MPALGSSPLYRFGHALLGLLALKSCVVQAAGGIVEVDLVFPRNETYRTGNIPILFAVRNSPLAVPLTMHIGWTVWETSPNKLLTDYGIRELHCDELGKTDPFFTVERANPAKTTDAQATWVLLWSVLSANCTAAGGISQLGQSQQLAFTTKKGAQEPDLLQGTAACARSPGITFNVTDTIGIAGSSNYGRASCNVLAPGDPPAADVCALELGPAVAHQQHPQLMLPGPCGWHFLCLWPV</sequence>
<evidence type="ECO:0000256" key="1">
    <source>
        <dbReference type="SAM" id="SignalP"/>
    </source>
</evidence>
<proteinExistence type="predicted"/>
<gene>
    <name evidence="3" type="ORF">NEMBOFW57_009570</name>
</gene>
<dbReference type="EMBL" id="JAHCVI010000005">
    <property type="protein sequence ID" value="KAG7284954.1"/>
    <property type="molecule type" value="Genomic_DNA"/>
</dbReference>
<feature type="chain" id="PRO_5042223694" description="DUF7136 domain-containing protein" evidence="1">
    <location>
        <begin position="32"/>
        <end position="239"/>
    </location>
</feature>
<keyword evidence="4" id="KW-1185">Reference proteome</keyword>
<accession>A0AAD4EPB7</accession>
<reference evidence="3" key="1">
    <citation type="submission" date="2023-02" db="EMBL/GenBank/DDBJ databases">
        <authorList>
            <person name="Palmer J.M."/>
        </authorList>
    </citation>
    <scope>NUCLEOTIDE SEQUENCE</scope>
    <source>
        <strain evidence="3">FW57</strain>
    </source>
</reference>
<feature type="signal peptide" evidence="1">
    <location>
        <begin position="1"/>
        <end position="31"/>
    </location>
</feature>
<evidence type="ECO:0000259" key="2">
    <source>
        <dbReference type="Pfam" id="PF23584"/>
    </source>
</evidence>
<dbReference type="InterPro" id="IPR055560">
    <property type="entry name" value="DUF7136"/>
</dbReference>
<name>A0AAD4EPB7_9PEZI</name>